<evidence type="ECO:0000313" key="2">
    <source>
        <dbReference type="Proteomes" id="UP000800096"/>
    </source>
</evidence>
<name>A0A6A5R005_AMPQU</name>
<sequence length="76" mass="9089">MWTGFVDSRVIPAYHRFLQHQGRDGLDLWRMLWEGVDDWVFFSDTTHTHVGLRRSCSRNLVRTQEHGLIDCIYPRT</sequence>
<accession>A0A6A5R005</accession>
<dbReference type="Proteomes" id="UP000800096">
    <property type="component" value="Unassembled WGS sequence"/>
</dbReference>
<organism evidence="1 2">
    <name type="scientific">Ampelomyces quisqualis</name>
    <name type="common">Powdery mildew agent</name>
    <dbReference type="NCBI Taxonomy" id="50730"/>
    <lineage>
        <taxon>Eukaryota</taxon>
        <taxon>Fungi</taxon>
        <taxon>Dikarya</taxon>
        <taxon>Ascomycota</taxon>
        <taxon>Pezizomycotina</taxon>
        <taxon>Dothideomycetes</taxon>
        <taxon>Pleosporomycetidae</taxon>
        <taxon>Pleosporales</taxon>
        <taxon>Pleosporineae</taxon>
        <taxon>Phaeosphaeriaceae</taxon>
        <taxon>Ampelomyces</taxon>
    </lineage>
</organism>
<dbReference type="EMBL" id="ML979132">
    <property type="protein sequence ID" value="KAF1920408.1"/>
    <property type="molecule type" value="Genomic_DNA"/>
</dbReference>
<dbReference type="OrthoDB" id="4951845at2759"/>
<gene>
    <name evidence="1" type="ORF">BDU57DRAFT_508714</name>
</gene>
<reference evidence="1" key="1">
    <citation type="journal article" date="2020" name="Stud. Mycol.">
        <title>101 Dothideomycetes genomes: a test case for predicting lifestyles and emergence of pathogens.</title>
        <authorList>
            <person name="Haridas S."/>
            <person name="Albert R."/>
            <person name="Binder M."/>
            <person name="Bloem J."/>
            <person name="Labutti K."/>
            <person name="Salamov A."/>
            <person name="Andreopoulos B."/>
            <person name="Baker S."/>
            <person name="Barry K."/>
            <person name="Bills G."/>
            <person name="Bluhm B."/>
            <person name="Cannon C."/>
            <person name="Castanera R."/>
            <person name="Culley D."/>
            <person name="Daum C."/>
            <person name="Ezra D."/>
            <person name="Gonzalez J."/>
            <person name="Henrissat B."/>
            <person name="Kuo A."/>
            <person name="Liang C."/>
            <person name="Lipzen A."/>
            <person name="Lutzoni F."/>
            <person name="Magnuson J."/>
            <person name="Mondo S."/>
            <person name="Nolan M."/>
            <person name="Ohm R."/>
            <person name="Pangilinan J."/>
            <person name="Park H.-J."/>
            <person name="Ramirez L."/>
            <person name="Alfaro M."/>
            <person name="Sun H."/>
            <person name="Tritt A."/>
            <person name="Yoshinaga Y."/>
            <person name="Zwiers L.-H."/>
            <person name="Turgeon B."/>
            <person name="Goodwin S."/>
            <person name="Spatafora J."/>
            <person name="Crous P."/>
            <person name="Grigoriev I."/>
        </authorList>
    </citation>
    <scope>NUCLEOTIDE SEQUENCE</scope>
    <source>
        <strain evidence="1">HMLAC05119</strain>
    </source>
</reference>
<evidence type="ECO:0000313" key="1">
    <source>
        <dbReference type="EMBL" id="KAF1920408.1"/>
    </source>
</evidence>
<proteinExistence type="predicted"/>
<dbReference type="AlphaFoldDB" id="A0A6A5R005"/>
<keyword evidence="2" id="KW-1185">Reference proteome</keyword>
<protein>
    <submittedName>
        <fullName evidence="1">Uncharacterized protein</fullName>
    </submittedName>
</protein>